<evidence type="ECO:0000313" key="1">
    <source>
        <dbReference type="EMBL" id="GAI87468.1"/>
    </source>
</evidence>
<accession>X1S3M4</accession>
<reference evidence="1" key="1">
    <citation type="journal article" date="2014" name="Front. Microbiol.">
        <title>High frequency of phylogenetically diverse reductive dehalogenase-homologous genes in deep subseafloor sedimentary metagenomes.</title>
        <authorList>
            <person name="Kawai M."/>
            <person name="Futagami T."/>
            <person name="Toyoda A."/>
            <person name="Takaki Y."/>
            <person name="Nishi S."/>
            <person name="Hori S."/>
            <person name="Arai W."/>
            <person name="Tsubouchi T."/>
            <person name="Morono Y."/>
            <person name="Uchiyama I."/>
            <person name="Ito T."/>
            <person name="Fujiyama A."/>
            <person name="Inagaki F."/>
            <person name="Takami H."/>
        </authorList>
    </citation>
    <scope>NUCLEOTIDE SEQUENCE</scope>
    <source>
        <strain evidence="1">Expedition CK06-06</strain>
    </source>
</reference>
<dbReference type="EMBL" id="BARW01006261">
    <property type="protein sequence ID" value="GAI87468.1"/>
    <property type="molecule type" value="Genomic_DNA"/>
</dbReference>
<name>X1S3M4_9ZZZZ</name>
<dbReference type="AlphaFoldDB" id="X1S3M4"/>
<dbReference type="InterPro" id="IPR001920">
    <property type="entry name" value="Asp/Glu_race"/>
</dbReference>
<evidence type="ECO:0008006" key="2">
    <source>
        <dbReference type="Google" id="ProtNLM"/>
    </source>
</evidence>
<comment type="caution">
    <text evidence="1">The sequence shown here is derived from an EMBL/GenBank/DDBJ whole genome shotgun (WGS) entry which is preliminary data.</text>
</comment>
<organism evidence="1">
    <name type="scientific">marine sediment metagenome</name>
    <dbReference type="NCBI Taxonomy" id="412755"/>
    <lineage>
        <taxon>unclassified sequences</taxon>
        <taxon>metagenomes</taxon>
        <taxon>ecological metagenomes</taxon>
    </lineage>
</organism>
<feature type="non-terminal residue" evidence="1">
    <location>
        <position position="1"/>
    </location>
</feature>
<protein>
    <recommendedName>
        <fullName evidence="2">Aspartate racemase</fullName>
    </recommendedName>
</protein>
<proteinExistence type="predicted"/>
<dbReference type="SUPFAM" id="SSF53681">
    <property type="entry name" value="Aspartate/glutamate racemase"/>
    <property type="match status" value="1"/>
</dbReference>
<dbReference type="Gene3D" id="3.40.50.1860">
    <property type="match status" value="1"/>
</dbReference>
<sequence>QTVLILLLLLRMGEKTKARGKIIGILGGMGPEATVELFRRITEKTPIHKDQDHLRVIIYNNPGITLKS</sequence>
<gene>
    <name evidence="1" type="ORF">S12H4_13145</name>
</gene>
<dbReference type="GO" id="GO:0016855">
    <property type="term" value="F:racemase and epimerase activity, acting on amino acids and derivatives"/>
    <property type="evidence" value="ECO:0007669"/>
    <property type="project" value="InterPro"/>
</dbReference>